<dbReference type="Pfam" id="PF00753">
    <property type="entry name" value="Lactamase_B"/>
    <property type="match status" value="1"/>
</dbReference>
<dbReference type="InterPro" id="IPR036866">
    <property type="entry name" value="RibonucZ/Hydroxyglut_hydro"/>
</dbReference>
<dbReference type="SUPFAM" id="SSF51206">
    <property type="entry name" value="cAMP-binding domain-like"/>
    <property type="match status" value="1"/>
</dbReference>
<feature type="domain" description="Cyclic nucleotide-binding" evidence="1">
    <location>
        <begin position="484"/>
        <end position="588"/>
    </location>
</feature>
<dbReference type="SUPFAM" id="SSF56281">
    <property type="entry name" value="Metallo-hydrolase/oxidoreductase"/>
    <property type="match status" value="1"/>
</dbReference>
<dbReference type="Proteomes" id="UP000218767">
    <property type="component" value="Unassembled WGS sequence"/>
</dbReference>
<dbReference type="AlphaFoldDB" id="A0A2A4X5C2"/>
<dbReference type="Pfam" id="PF00027">
    <property type="entry name" value="cNMP_binding"/>
    <property type="match status" value="1"/>
</dbReference>
<dbReference type="InterPro" id="IPR014710">
    <property type="entry name" value="RmlC-like_jellyroll"/>
</dbReference>
<dbReference type="Gene3D" id="3.60.15.10">
    <property type="entry name" value="Ribonuclease Z/Hydroxyacylglutathione hydrolase-like"/>
    <property type="match status" value="1"/>
</dbReference>
<gene>
    <name evidence="2" type="ORF">COB20_07240</name>
</gene>
<dbReference type="InterPro" id="IPR001279">
    <property type="entry name" value="Metallo-B-lactamas"/>
</dbReference>
<organism evidence="2 3">
    <name type="scientific">SAR86 cluster bacterium</name>
    <dbReference type="NCBI Taxonomy" id="2030880"/>
    <lineage>
        <taxon>Bacteria</taxon>
        <taxon>Pseudomonadati</taxon>
        <taxon>Pseudomonadota</taxon>
        <taxon>Gammaproteobacteria</taxon>
        <taxon>SAR86 cluster</taxon>
    </lineage>
</organism>
<evidence type="ECO:0000313" key="2">
    <source>
        <dbReference type="EMBL" id="PCI77706.1"/>
    </source>
</evidence>
<dbReference type="EMBL" id="NVUL01000043">
    <property type="protein sequence ID" value="PCI77706.1"/>
    <property type="molecule type" value="Genomic_DNA"/>
</dbReference>
<dbReference type="InterPro" id="IPR000595">
    <property type="entry name" value="cNMP-bd_dom"/>
</dbReference>
<protein>
    <recommendedName>
        <fullName evidence="1">Cyclic nucleotide-binding domain-containing protein</fullName>
    </recommendedName>
</protein>
<reference evidence="3" key="1">
    <citation type="submission" date="2017-08" db="EMBL/GenBank/DDBJ databases">
        <title>A dynamic microbial community with high functional redundancy inhabits the cold, oxic subseafloor aquifer.</title>
        <authorList>
            <person name="Tully B.J."/>
            <person name="Wheat C.G."/>
            <person name="Glazer B.T."/>
            <person name="Huber J.A."/>
        </authorList>
    </citation>
    <scope>NUCLEOTIDE SEQUENCE [LARGE SCALE GENOMIC DNA]</scope>
</reference>
<comment type="caution">
    <text evidence="2">The sequence shown here is derived from an EMBL/GenBank/DDBJ whole genome shotgun (WGS) entry which is preliminary data.</text>
</comment>
<sequence length="733" mass="81333">MAIKNPNIPASAYSGNSTQIQPSMGSRLYEDNSGTILLGQPPEVLKGLLQHGISNFDTLVLPDVKEKTGSLMNSLEFPLYFFLFVSKGLEQGRKLNLVGEPVDISHALRLLRITLFGPSREELEGWQTDPAVADEWLAASEELALKDKYGEIIPVQDFFNILPFKNGWVKVGEQTISHIDTDVFDISSGGGSVRVDLNEDTSIQPPYKVEPDYVPGGLVKMGIEVLGGASGFSPTEPCTGLAFCYNGEYLLIDAIPFLDQHLFARGISKNQVAAVFLTHLHDDHSSLFPLMLMPHRVDLITTREIFNMAMDKISCGIGWTLGAVCEHFNLVEVTLGERLNYFGLTIEPHVTVHSIPTIGATFSTVNKGIEREICVIGDNHSMSAIREMTERGLIRESTTKNLERLYSDRFSLLVADGGAGAIHGDPADAIQSASDRVVFVHVEELANEFNTTFSLATSGKRYTILEGDSAIYTSQINHYLTEWLGRPFPNRWMRSLLAEEEIRRYNADDVILVQDATTRGYVYLILTGYCDVVRHDGLRLTKDAELQAGDILGEMAVITGSGTRNASVIAKTPVTLCVFSEETLKSFIVAEGFQDKLLQQWSLRPSIARQPQFANMTSTVLEKLCHIAESLILHEGGSYELSEYTWCLLAGGEASLNGNSMYRYEDYGARPFSESDSGPIFSKEGCTLILFDARRLERLRMGTPQLNYYLRKLRGQELHNQVPWILGPVDIHA</sequence>
<dbReference type="PROSITE" id="PS50042">
    <property type="entry name" value="CNMP_BINDING_3"/>
    <property type="match status" value="1"/>
</dbReference>
<evidence type="ECO:0000259" key="1">
    <source>
        <dbReference type="PROSITE" id="PS50042"/>
    </source>
</evidence>
<dbReference type="InterPro" id="IPR018490">
    <property type="entry name" value="cNMP-bd_dom_sf"/>
</dbReference>
<accession>A0A2A4X5C2</accession>
<evidence type="ECO:0000313" key="3">
    <source>
        <dbReference type="Proteomes" id="UP000218767"/>
    </source>
</evidence>
<dbReference type="Gene3D" id="2.60.120.10">
    <property type="entry name" value="Jelly Rolls"/>
    <property type="match status" value="1"/>
</dbReference>
<name>A0A2A4X5C2_9GAMM</name>
<dbReference type="CDD" id="cd00038">
    <property type="entry name" value="CAP_ED"/>
    <property type="match status" value="1"/>
</dbReference>
<proteinExistence type="predicted"/>